<keyword evidence="2" id="KW-0472">Membrane</keyword>
<protein>
    <submittedName>
        <fullName evidence="3">Uncharacterized protein</fullName>
    </submittedName>
</protein>
<keyword evidence="2" id="KW-1133">Transmembrane helix</keyword>
<sequence length="74" mass="7690">MSEQEDPAARQGKATDGNQPVDGWGNAALALSAAVPILGFIIEEELTTNALLGALIFATVGIGLRIEAAIKSRR</sequence>
<reference evidence="3 4" key="1">
    <citation type="submission" date="2024-09" db="EMBL/GenBank/DDBJ databases">
        <authorList>
            <person name="Sun Q."/>
            <person name="Mori K."/>
        </authorList>
    </citation>
    <scope>NUCLEOTIDE SEQUENCE [LARGE SCALE GENOMIC DNA]</scope>
    <source>
        <strain evidence="3 4">JCM 3323</strain>
    </source>
</reference>
<dbReference type="EMBL" id="JBHMCE010000001">
    <property type="protein sequence ID" value="MFB9525129.1"/>
    <property type="molecule type" value="Genomic_DNA"/>
</dbReference>
<evidence type="ECO:0000313" key="4">
    <source>
        <dbReference type="Proteomes" id="UP001589646"/>
    </source>
</evidence>
<feature type="region of interest" description="Disordered" evidence="1">
    <location>
        <begin position="1"/>
        <end position="20"/>
    </location>
</feature>
<keyword evidence="4" id="KW-1185">Reference proteome</keyword>
<evidence type="ECO:0000313" key="3">
    <source>
        <dbReference type="EMBL" id="MFB9525129.1"/>
    </source>
</evidence>
<dbReference type="RefSeq" id="WP_346126403.1">
    <property type="nucleotide sequence ID" value="NZ_BAAAXC010000015.1"/>
</dbReference>
<proteinExistence type="predicted"/>
<name>A0ABV5PPU3_9ACTN</name>
<evidence type="ECO:0000256" key="1">
    <source>
        <dbReference type="SAM" id="MobiDB-lite"/>
    </source>
</evidence>
<feature type="transmembrane region" description="Helical" evidence="2">
    <location>
        <begin position="48"/>
        <end position="66"/>
    </location>
</feature>
<gene>
    <name evidence="3" type="ORF">ACFFRN_00725</name>
</gene>
<accession>A0ABV5PPU3</accession>
<organism evidence="3 4">
    <name type="scientific">Nonomuraea roseola</name>
    <dbReference type="NCBI Taxonomy" id="46179"/>
    <lineage>
        <taxon>Bacteria</taxon>
        <taxon>Bacillati</taxon>
        <taxon>Actinomycetota</taxon>
        <taxon>Actinomycetes</taxon>
        <taxon>Streptosporangiales</taxon>
        <taxon>Streptosporangiaceae</taxon>
        <taxon>Nonomuraea</taxon>
    </lineage>
</organism>
<evidence type="ECO:0000256" key="2">
    <source>
        <dbReference type="SAM" id="Phobius"/>
    </source>
</evidence>
<keyword evidence="2" id="KW-0812">Transmembrane</keyword>
<dbReference type="Proteomes" id="UP001589646">
    <property type="component" value="Unassembled WGS sequence"/>
</dbReference>
<feature type="transmembrane region" description="Helical" evidence="2">
    <location>
        <begin position="21"/>
        <end position="42"/>
    </location>
</feature>
<comment type="caution">
    <text evidence="3">The sequence shown here is derived from an EMBL/GenBank/DDBJ whole genome shotgun (WGS) entry which is preliminary data.</text>
</comment>